<dbReference type="GO" id="GO:0042597">
    <property type="term" value="C:periplasmic space"/>
    <property type="evidence" value="ECO:0007669"/>
    <property type="project" value="UniProtKB-SubCell"/>
</dbReference>
<accession>A0A7W9ZZP2</accession>
<feature type="binding site" evidence="8">
    <location>
        <position position="184"/>
    </location>
    <ligand>
        <name>Cu cation</name>
        <dbReference type="ChEBI" id="CHEBI:23378"/>
    </ligand>
</feature>
<dbReference type="EMBL" id="JACIIJ010000038">
    <property type="protein sequence ID" value="MBB6225781.1"/>
    <property type="molecule type" value="Genomic_DNA"/>
</dbReference>
<keyword evidence="2" id="KW-0813">Transport</keyword>
<feature type="binding site" evidence="8">
    <location>
        <position position="187"/>
    </location>
    <ligand>
        <name>Cu cation</name>
        <dbReference type="ChEBI" id="CHEBI:23378"/>
    </ligand>
</feature>
<evidence type="ECO:0000256" key="9">
    <source>
        <dbReference type="SAM" id="Phobius"/>
    </source>
</evidence>
<sequence length="230" mass="24931">MSSVTAILSCSAAPTFAERACPSVIPTSLAGCHVPRKGAGQAGKNWDLLPFFPEFDGRQRAQFRHLLRHIHEADWVSQKRSLQMRLKFGLIAAAAALIVSAAPLMAADHQVRMLNKGTEGAMVFEPGFLKIAPGDTVTFIPTDKGHNVETFKGLIPDGVADFKSKPNELYRAKFDVPGVYVLKCTPHSGMGMVALIQVGDSPPNLEAIKTAKVPNMVRKRLDADLTNITQ</sequence>
<feature type="transmembrane region" description="Helical" evidence="9">
    <location>
        <begin position="88"/>
        <end position="107"/>
    </location>
</feature>
<evidence type="ECO:0000259" key="10">
    <source>
        <dbReference type="Pfam" id="PF00127"/>
    </source>
</evidence>
<evidence type="ECO:0000313" key="11">
    <source>
        <dbReference type="EMBL" id="MBB6225781.1"/>
    </source>
</evidence>
<dbReference type="InterPro" id="IPR012745">
    <property type="entry name" value="Pseudoazurin"/>
</dbReference>
<evidence type="ECO:0000313" key="12">
    <source>
        <dbReference type="Proteomes" id="UP000517187"/>
    </source>
</evidence>
<dbReference type="CDD" id="cd04218">
    <property type="entry name" value="Pseudoazurin"/>
    <property type="match status" value="1"/>
</dbReference>
<dbReference type="SUPFAM" id="SSF49503">
    <property type="entry name" value="Cupredoxins"/>
    <property type="match status" value="1"/>
</dbReference>
<comment type="caution">
    <text evidence="11">The sequence shown here is derived from an EMBL/GenBank/DDBJ whole genome shotgun (WGS) entry which is preliminary data.</text>
</comment>
<keyword evidence="9" id="KW-0472">Membrane</keyword>
<dbReference type="InterPro" id="IPR002386">
    <property type="entry name" value="Amicyanin/Pseudoazurin"/>
</dbReference>
<protein>
    <recommendedName>
        <fullName evidence="7">Pseudoazurin</fullName>
    </recommendedName>
</protein>
<evidence type="ECO:0000256" key="1">
    <source>
        <dbReference type="ARBA" id="ARBA00004418"/>
    </source>
</evidence>
<feature type="binding site" evidence="8">
    <location>
        <position position="146"/>
    </location>
    <ligand>
        <name>Cu cation</name>
        <dbReference type="ChEBI" id="CHEBI:23378"/>
    </ligand>
</feature>
<dbReference type="AlphaFoldDB" id="A0A7W9ZZP2"/>
<dbReference type="Pfam" id="PF00127">
    <property type="entry name" value="Copper-bind"/>
    <property type="match status" value="1"/>
</dbReference>
<name>A0A7W9ZZP2_RHILE</name>
<feature type="binding site" evidence="8">
    <location>
        <position position="192"/>
    </location>
    <ligand>
        <name>Cu cation</name>
        <dbReference type="ChEBI" id="CHEBI:23378"/>
    </ligand>
</feature>
<evidence type="ECO:0000256" key="6">
    <source>
        <dbReference type="ARBA" id="ARBA00023008"/>
    </source>
</evidence>
<dbReference type="Proteomes" id="UP000517187">
    <property type="component" value="Unassembled WGS sequence"/>
</dbReference>
<evidence type="ECO:0000256" key="4">
    <source>
        <dbReference type="ARBA" id="ARBA00022764"/>
    </source>
</evidence>
<dbReference type="InterPro" id="IPR001235">
    <property type="entry name" value="Copper_blue_Plastocyanin"/>
</dbReference>
<dbReference type="GO" id="GO:0005507">
    <property type="term" value="F:copper ion binding"/>
    <property type="evidence" value="ECO:0007669"/>
    <property type="project" value="UniProtKB-UniRule"/>
</dbReference>
<dbReference type="InterPro" id="IPR000923">
    <property type="entry name" value="BlueCu_1"/>
</dbReference>
<evidence type="ECO:0000256" key="5">
    <source>
        <dbReference type="ARBA" id="ARBA00022982"/>
    </source>
</evidence>
<dbReference type="GO" id="GO:0009055">
    <property type="term" value="F:electron transfer activity"/>
    <property type="evidence" value="ECO:0007669"/>
    <property type="project" value="InterPro"/>
</dbReference>
<dbReference type="PRINTS" id="PR00155">
    <property type="entry name" value="AMICYANIN"/>
</dbReference>
<keyword evidence="6 8" id="KW-0186">Copper</keyword>
<comment type="cofactor">
    <cofactor evidence="8">
        <name>Cu cation</name>
        <dbReference type="ChEBI" id="CHEBI:23378"/>
    </cofactor>
    <text evidence="8">Binds 1 copper ion per subunit.</text>
</comment>
<feature type="domain" description="Blue (type 1) copper" evidence="10">
    <location>
        <begin position="112"/>
        <end position="198"/>
    </location>
</feature>
<evidence type="ECO:0000256" key="7">
    <source>
        <dbReference type="NCBIfam" id="TIGR02375"/>
    </source>
</evidence>
<proteinExistence type="predicted"/>
<keyword evidence="5" id="KW-0249">Electron transport</keyword>
<comment type="subcellular location">
    <subcellularLocation>
        <location evidence="1">Periplasm</location>
    </subcellularLocation>
</comment>
<reference evidence="11 12" key="1">
    <citation type="submission" date="2020-08" db="EMBL/GenBank/DDBJ databases">
        <title>Genomic Encyclopedia of Type Strains, Phase IV (KMG-V): Genome sequencing to study the core and pangenomes of soil and plant-associated prokaryotes.</title>
        <authorList>
            <person name="Whitman W."/>
        </authorList>
    </citation>
    <scope>NUCLEOTIDE SEQUENCE [LARGE SCALE GENOMIC DNA]</scope>
    <source>
        <strain evidence="11 12">SEMIA 4011</strain>
    </source>
</reference>
<organism evidence="11 12">
    <name type="scientific">Rhizobium leguminosarum</name>
    <dbReference type="NCBI Taxonomy" id="384"/>
    <lineage>
        <taxon>Bacteria</taxon>
        <taxon>Pseudomonadati</taxon>
        <taxon>Pseudomonadota</taxon>
        <taxon>Alphaproteobacteria</taxon>
        <taxon>Hyphomicrobiales</taxon>
        <taxon>Rhizobiaceae</taxon>
        <taxon>Rhizobium/Agrobacterium group</taxon>
        <taxon>Rhizobium</taxon>
    </lineage>
</organism>
<dbReference type="Gene3D" id="2.60.40.420">
    <property type="entry name" value="Cupredoxins - blue copper proteins"/>
    <property type="match status" value="1"/>
</dbReference>
<gene>
    <name evidence="11" type="ORF">GGE66_006817</name>
</gene>
<evidence type="ECO:0000256" key="8">
    <source>
        <dbReference type="PIRSR" id="PIRSR602386-1"/>
    </source>
</evidence>
<dbReference type="PRINTS" id="PR00156">
    <property type="entry name" value="COPPERBLUE"/>
</dbReference>
<keyword evidence="3 8" id="KW-0479">Metal-binding</keyword>
<evidence type="ECO:0000256" key="2">
    <source>
        <dbReference type="ARBA" id="ARBA00022448"/>
    </source>
</evidence>
<keyword evidence="9" id="KW-0812">Transmembrane</keyword>
<keyword evidence="4" id="KW-0574">Periplasm</keyword>
<dbReference type="NCBIfam" id="TIGR02375">
    <property type="entry name" value="pseudoazurin"/>
    <property type="match status" value="1"/>
</dbReference>
<keyword evidence="9" id="KW-1133">Transmembrane helix</keyword>
<evidence type="ECO:0000256" key="3">
    <source>
        <dbReference type="ARBA" id="ARBA00022723"/>
    </source>
</evidence>
<dbReference type="InterPro" id="IPR008972">
    <property type="entry name" value="Cupredoxin"/>
</dbReference>